<organism evidence="2 3">
    <name type="scientific">Gnomoniopsis smithogilvyi</name>
    <dbReference type="NCBI Taxonomy" id="1191159"/>
    <lineage>
        <taxon>Eukaryota</taxon>
        <taxon>Fungi</taxon>
        <taxon>Dikarya</taxon>
        <taxon>Ascomycota</taxon>
        <taxon>Pezizomycotina</taxon>
        <taxon>Sordariomycetes</taxon>
        <taxon>Sordariomycetidae</taxon>
        <taxon>Diaporthales</taxon>
        <taxon>Gnomoniaceae</taxon>
        <taxon>Gnomoniopsis</taxon>
    </lineage>
</organism>
<keyword evidence="3" id="KW-1185">Reference proteome</keyword>
<feature type="region of interest" description="Disordered" evidence="1">
    <location>
        <begin position="1"/>
        <end position="24"/>
    </location>
</feature>
<dbReference type="AlphaFoldDB" id="A0A9W8YKA3"/>
<sequence>MELNEGDDVLKTESEDDSTVTGLGDELLTRREDALLTEEALREDEVGEEVANRVVLDTEDCDCLGQSVIEAAHELGYSESASLKAQKKLTLRVAKKLRLHC</sequence>
<gene>
    <name evidence="2" type="ORF">N0V93_009008</name>
</gene>
<accession>A0A9W8YKA3</accession>
<proteinExistence type="predicted"/>
<reference evidence="2" key="1">
    <citation type="submission" date="2022-10" db="EMBL/GenBank/DDBJ databases">
        <title>Tapping the CABI collections for fungal endophytes: first genome assemblies for Collariella, Neodidymelliopsis, Ascochyta clinopodiicola, Didymella pomorum, Didymosphaeria variabile, Neocosmospora piperis and Neocucurbitaria cava.</title>
        <authorList>
            <person name="Hill R."/>
        </authorList>
    </citation>
    <scope>NUCLEOTIDE SEQUENCE</scope>
    <source>
        <strain evidence="2">IMI 355082</strain>
    </source>
</reference>
<dbReference type="EMBL" id="JAPEVB010000006">
    <property type="protein sequence ID" value="KAJ4386116.1"/>
    <property type="molecule type" value="Genomic_DNA"/>
</dbReference>
<comment type="caution">
    <text evidence="2">The sequence shown here is derived from an EMBL/GenBank/DDBJ whole genome shotgun (WGS) entry which is preliminary data.</text>
</comment>
<name>A0A9W8YKA3_9PEZI</name>
<evidence type="ECO:0000313" key="3">
    <source>
        <dbReference type="Proteomes" id="UP001140453"/>
    </source>
</evidence>
<protein>
    <submittedName>
        <fullName evidence="2">Uncharacterized protein</fullName>
    </submittedName>
</protein>
<dbReference type="Proteomes" id="UP001140453">
    <property type="component" value="Unassembled WGS sequence"/>
</dbReference>
<evidence type="ECO:0000313" key="2">
    <source>
        <dbReference type="EMBL" id="KAJ4386116.1"/>
    </source>
</evidence>
<evidence type="ECO:0000256" key="1">
    <source>
        <dbReference type="SAM" id="MobiDB-lite"/>
    </source>
</evidence>